<dbReference type="Proteomes" id="UP000318050">
    <property type="component" value="Unassembled WGS sequence"/>
</dbReference>
<gene>
    <name evidence="1" type="ORF">FBZ92_11771</name>
</gene>
<reference evidence="1 2" key="1">
    <citation type="submission" date="2019-06" db="EMBL/GenBank/DDBJ databases">
        <title>Genomic Encyclopedia of Type Strains, Phase IV (KMG-V): Genome sequencing to study the core and pangenomes of soil and plant-associated prokaryotes.</title>
        <authorList>
            <person name="Whitman W."/>
        </authorList>
    </citation>
    <scope>NUCLEOTIDE SEQUENCE [LARGE SCALE GENOMIC DNA]</scope>
    <source>
        <strain evidence="1 2">BR 11140</strain>
    </source>
</reference>
<name>A0A560I2R0_9PROT</name>
<protein>
    <submittedName>
        <fullName evidence="1">Uncharacterized protein</fullName>
    </submittedName>
</protein>
<evidence type="ECO:0000313" key="2">
    <source>
        <dbReference type="Proteomes" id="UP000318050"/>
    </source>
</evidence>
<dbReference type="SUPFAM" id="SSF158682">
    <property type="entry name" value="TerB-like"/>
    <property type="match status" value="1"/>
</dbReference>
<organism evidence="1 2">
    <name type="scientific">Nitrospirillum amazonense</name>
    <dbReference type="NCBI Taxonomy" id="28077"/>
    <lineage>
        <taxon>Bacteria</taxon>
        <taxon>Pseudomonadati</taxon>
        <taxon>Pseudomonadota</taxon>
        <taxon>Alphaproteobacteria</taxon>
        <taxon>Rhodospirillales</taxon>
        <taxon>Azospirillaceae</taxon>
        <taxon>Nitrospirillum</taxon>
    </lineage>
</organism>
<comment type="caution">
    <text evidence="1">The sequence shown here is derived from an EMBL/GenBank/DDBJ whole genome shotgun (WGS) entry which is preliminary data.</text>
</comment>
<sequence>MSQDAELRTIACDDQTGIVAALRNRESFEVGGCHERMADAVLFLERQIGALGLTSRVYTKGRLASLALLPGVAAVGLAAHNLATLNPDYEIMKRPIDQALRVTFVKNDPDLSDHVEDMAQSVGRGLSGAANWLWGAARSAGEEIAAATEKAVAQVSSTATAAVEMVDEHIPSKEMIVGAATLGIAAPILDRSEIAAVGAKVIAAGSSAASAVTEVASKAATIVKENPLAAAGGAVVGVGAVAAAPFTGGGSVLAGATLIQALAGAGGLAAAVGLAGAGAGVTASHLTSQEGKDAAFRSGMEKGTAEAAVKIEELSRVVARAVQKLAERRQLDDFMGGLAAVGFAMAACDGPVTDEEREIIEEFVCGVSKLALPPDLRQRFQAMAASPPTADVALTHITSFGQEIWGAVDGLLEVLSAVDGPLNDEQQRFRAQWNGYKAVLLTGGRA</sequence>
<dbReference type="EMBL" id="VITT01000017">
    <property type="protein sequence ID" value="TWB52825.1"/>
    <property type="molecule type" value="Genomic_DNA"/>
</dbReference>
<evidence type="ECO:0000313" key="1">
    <source>
        <dbReference type="EMBL" id="TWB52825.1"/>
    </source>
</evidence>
<dbReference type="InterPro" id="IPR029024">
    <property type="entry name" value="TerB-like"/>
</dbReference>
<accession>A0A560I2R0</accession>
<proteinExistence type="predicted"/>
<dbReference type="AlphaFoldDB" id="A0A560I2R0"/>